<evidence type="ECO:0000313" key="1">
    <source>
        <dbReference type="EMBL" id="KAA6403845.1"/>
    </source>
</evidence>
<comment type="caution">
    <text evidence="1">The sequence shown here is derived from an EMBL/GenBank/DDBJ whole genome shotgun (WGS) entry which is preliminary data.</text>
</comment>
<organism evidence="1 2">
    <name type="scientific">Streblomastix strix</name>
    <dbReference type="NCBI Taxonomy" id="222440"/>
    <lineage>
        <taxon>Eukaryota</taxon>
        <taxon>Metamonada</taxon>
        <taxon>Preaxostyla</taxon>
        <taxon>Oxymonadida</taxon>
        <taxon>Streblomastigidae</taxon>
        <taxon>Streblomastix</taxon>
    </lineage>
</organism>
<protein>
    <submittedName>
        <fullName evidence="1">Uncharacterized protein</fullName>
    </submittedName>
</protein>
<dbReference type="AlphaFoldDB" id="A0A5J4XBF5"/>
<gene>
    <name evidence="1" type="ORF">EZS28_000638</name>
</gene>
<dbReference type="Proteomes" id="UP000324800">
    <property type="component" value="Unassembled WGS sequence"/>
</dbReference>
<evidence type="ECO:0000313" key="2">
    <source>
        <dbReference type="Proteomes" id="UP000324800"/>
    </source>
</evidence>
<dbReference type="EMBL" id="SNRW01000054">
    <property type="protein sequence ID" value="KAA6403845.1"/>
    <property type="molecule type" value="Genomic_DNA"/>
</dbReference>
<proteinExistence type="predicted"/>
<accession>A0A5J4XBF5</accession>
<sequence length="146" mass="16283">MFDKSQAAKVITSGILGIEDCELAETYVIDPISDNDTNSLPSDPKEKDSHTEELLTHSVLLMKALAEQQILGTIPDELLPADGKSMAFPTIVIRNAGARWNIIGMSYFVIVTFKKQQIFCLSSLYDVISQDSEEVYQYCTSGMYYL</sequence>
<name>A0A5J4XBF5_9EUKA</name>
<reference evidence="1 2" key="1">
    <citation type="submission" date="2019-03" db="EMBL/GenBank/DDBJ databases">
        <title>Single cell metagenomics reveals metabolic interactions within the superorganism composed of flagellate Streblomastix strix and complex community of Bacteroidetes bacteria on its surface.</title>
        <authorList>
            <person name="Treitli S.C."/>
            <person name="Kolisko M."/>
            <person name="Husnik F."/>
            <person name="Keeling P."/>
            <person name="Hampl V."/>
        </authorList>
    </citation>
    <scope>NUCLEOTIDE SEQUENCE [LARGE SCALE GENOMIC DNA]</scope>
    <source>
        <strain evidence="1">ST1C</strain>
    </source>
</reference>